<sequence>MNKYLLGIAITISVLLVNGIYGAAPTKLYGVSLDLTKFFEIDLQQQKVVTSKNINLPSQNPYEIFGIFSYDQSQNEFSIIYNGDSSNYYGFLDLSSGQIGKYNTIPILEPIIFVEQYPSFNSTSQIGYFACGKVASSSASSEESLLNGGLLKWEISKSKIEFQSLHTSYSFEDNVIGTMGSNDNYYLLYEGYSKNEYSLMTYNLHNNSQISNGVMSDSFTGSYPKIFPVYSSSQDSLYFLESNDTIVTLFSTNPNDILSAKLVQEFTSEFTIPFLPYSLSSSDDSYLLIITKTFFNTITSFDILDQSRDVELIATIGFIVKMLLISKDWTREITLKIHFTLDLYRMINLEKFSLKPILDRFDRQSIDYQMVNAWIDVDISHQYLQHQSRITNAHVKKKTLDLKSMNLEYLELSLDGPSASGICNIIKSSKLLNTLKLNAEKVKCNNEVDLILDTLNSHASLHTIRLILVLDISKLISFLNSTSASNIGFGGIFIHTLKETPIETLKINNPKIRSFSFGSIIDVHKQRDEHCLLKLWEDTSHLKYLEFDGCDSIYKLNDYKLPNIKQIKLVNYDYFGPDESSILKRSRPHN</sequence>
<protein>
    <submittedName>
        <fullName evidence="1">Uncharacterized protein</fullName>
    </submittedName>
</protein>
<reference evidence="1 2" key="1">
    <citation type="submission" date="2015-12" db="EMBL/GenBank/DDBJ databases">
        <title>Dictyostelia acquired genes for synthesis and detection of signals that induce cell-type specialization by lateral gene transfer from prokaryotes.</title>
        <authorList>
            <person name="Gloeckner G."/>
            <person name="Schaap P."/>
        </authorList>
    </citation>
    <scope>NUCLEOTIDE SEQUENCE [LARGE SCALE GENOMIC DNA]</scope>
    <source>
        <strain evidence="1 2">TK</strain>
    </source>
</reference>
<dbReference type="EMBL" id="LODT01000025">
    <property type="protein sequence ID" value="KYQ93860.1"/>
    <property type="molecule type" value="Genomic_DNA"/>
</dbReference>
<accession>A0A151ZIZ7</accession>
<evidence type="ECO:0000313" key="2">
    <source>
        <dbReference type="Proteomes" id="UP000076078"/>
    </source>
</evidence>
<proteinExistence type="predicted"/>
<comment type="caution">
    <text evidence="1">The sequence shown here is derived from an EMBL/GenBank/DDBJ whole genome shotgun (WGS) entry which is preliminary data.</text>
</comment>
<evidence type="ECO:0000313" key="1">
    <source>
        <dbReference type="EMBL" id="KYQ93860.1"/>
    </source>
</evidence>
<keyword evidence="2" id="KW-1185">Reference proteome</keyword>
<dbReference type="Proteomes" id="UP000076078">
    <property type="component" value="Unassembled WGS sequence"/>
</dbReference>
<organism evidence="1 2">
    <name type="scientific">Tieghemostelium lacteum</name>
    <name type="common">Slime mold</name>
    <name type="synonym">Dictyostelium lacteum</name>
    <dbReference type="NCBI Taxonomy" id="361077"/>
    <lineage>
        <taxon>Eukaryota</taxon>
        <taxon>Amoebozoa</taxon>
        <taxon>Evosea</taxon>
        <taxon>Eumycetozoa</taxon>
        <taxon>Dictyostelia</taxon>
        <taxon>Dictyosteliales</taxon>
        <taxon>Raperosteliaceae</taxon>
        <taxon>Tieghemostelium</taxon>
    </lineage>
</organism>
<dbReference type="InParanoid" id="A0A151ZIZ7"/>
<gene>
    <name evidence="1" type="ORF">DLAC_05260</name>
</gene>
<name>A0A151ZIZ7_TIELA</name>
<dbReference type="FunCoup" id="A0A151ZIZ7">
    <property type="interactions" value="3"/>
</dbReference>
<dbReference type="AlphaFoldDB" id="A0A151ZIZ7"/>